<name>A0A6C0EYX2_9ZZZZ</name>
<dbReference type="InterPro" id="IPR036938">
    <property type="entry name" value="PAP2/HPO_sf"/>
</dbReference>
<evidence type="ECO:0000256" key="1">
    <source>
        <dbReference type="SAM" id="Phobius"/>
    </source>
</evidence>
<sequence length="238" mass="26653">MYTEYQTQLMPTLARSSPVTFGLMLLLNCALSPSVNSFYLLIMYIIVFWSNWILKNLVIRPFFKLIRMTNYFDTTFGKRPLGAQNCRFILDNKYYSSSGLPSDHSQLSWAIATYMLCKLTINFLNNNNNNNNNSEVNNLSYVWITLSWILILTIAVYISYSRIYIENCHTLGQIIFSSVFGGVCGFLVFYYEDAAVNMVKKAISVSPSESVASVAPVAPVASVAPVAPVEPVAPVVSV</sequence>
<proteinExistence type="predicted"/>
<evidence type="ECO:0000259" key="2">
    <source>
        <dbReference type="Pfam" id="PF01569"/>
    </source>
</evidence>
<keyword evidence="1" id="KW-1133">Transmembrane helix</keyword>
<feature type="transmembrane region" description="Helical" evidence="1">
    <location>
        <begin position="12"/>
        <end position="31"/>
    </location>
</feature>
<feature type="transmembrane region" description="Helical" evidence="1">
    <location>
        <begin position="172"/>
        <end position="191"/>
    </location>
</feature>
<dbReference type="AlphaFoldDB" id="A0A6C0EYX2"/>
<reference evidence="3" key="1">
    <citation type="journal article" date="2020" name="Nature">
        <title>Giant virus diversity and host interactions through global metagenomics.</title>
        <authorList>
            <person name="Schulz F."/>
            <person name="Roux S."/>
            <person name="Paez-Espino D."/>
            <person name="Jungbluth S."/>
            <person name="Walsh D.A."/>
            <person name="Denef V.J."/>
            <person name="McMahon K.D."/>
            <person name="Konstantinidis K.T."/>
            <person name="Eloe-Fadrosh E.A."/>
            <person name="Kyrpides N.C."/>
            <person name="Woyke T."/>
        </authorList>
    </citation>
    <scope>NUCLEOTIDE SEQUENCE</scope>
    <source>
        <strain evidence="3">GVMAG-M-3300009161-52</strain>
    </source>
</reference>
<evidence type="ECO:0000313" key="3">
    <source>
        <dbReference type="EMBL" id="QHT34248.1"/>
    </source>
</evidence>
<dbReference type="Gene3D" id="1.20.144.10">
    <property type="entry name" value="Phosphatidic acid phosphatase type 2/haloperoxidase"/>
    <property type="match status" value="1"/>
</dbReference>
<keyword evidence="1" id="KW-0812">Transmembrane</keyword>
<dbReference type="SUPFAM" id="SSF48317">
    <property type="entry name" value="Acid phosphatase/Vanadium-dependent haloperoxidase"/>
    <property type="match status" value="1"/>
</dbReference>
<feature type="transmembrane region" description="Helical" evidence="1">
    <location>
        <begin position="37"/>
        <end position="58"/>
    </location>
</feature>
<feature type="domain" description="Phosphatidic acid phosphatase type 2/haloperoxidase" evidence="2">
    <location>
        <begin position="39"/>
        <end position="192"/>
    </location>
</feature>
<organism evidence="3">
    <name type="scientific">viral metagenome</name>
    <dbReference type="NCBI Taxonomy" id="1070528"/>
    <lineage>
        <taxon>unclassified sequences</taxon>
        <taxon>metagenomes</taxon>
        <taxon>organismal metagenomes</taxon>
    </lineage>
</organism>
<dbReference type="InterPro" id="IPR000326">
    <property type="entry name" value="PAP2/HPO"/>
</dbReference>
<keyword evidence="1" id="KW-0472">Membrane</keyword>
<dbReference type="EMBL" id="MN738996">
    <property type="protein sequence ID" value="QHT34248.1"/>
    <property type="molecule type" value="Genomic_DNA"/>
</dbReference>
<feature type="transmembrane region" description="Helical" evidence="1">
    <location>
        <begin position="141"/>
        <end position="160"/>
    </location>
</feature>
<dbReference type="Pfam" id="PF01569">
    <property type="entry name" value="PAP2"/>
    <property type="match status" value="1"/>
</dbReference>
<protein>
    <recommendedName>
        <fullName evidence="2">Phosphatidic acid phosphatase type 2/haloperoxidase domain-containing protein</fullName>
    </recommendedName>
</protein>
<accession>A0A6C0EYX2</accession>